<protein>
    <recommendedName>
        <fullName evidence="7">N-acetylornithine carbamoyltransferase</fullName>
    </recommendedName>
</protein>
<dbReference type="PRINTS" id="PR00100">
    <property type="entry name" value="AOTCASE"/>
</dbReference>
<dbReference type="PANTHER" id="PTHR45753:SF3">
    <property type="entry name" value="ORNITHINE TRANSCARBAMYLASE, MITOCHONDRIAL"/>
    <property type="match status" value="1"/>
</dbReference>
<feature type="domain" description="Aspartate/ornithine carbamoyltransferase carbamoyl-P binding" evidence="4">
    <location>
        <begin position="3"/>
        <end position="158"/>
    </location>
</feature>
<dbReference type="Proteomes" id="UP000092695">
    <property type="component" value="Chromosome"/>
</dbReference>
<dbReference type="SUPFAM" id="SSF53671">
    <property type="entry name" value="Aspartate/ornithine carbamoyltransferase"/>
    <property type="match status" value="1"/>
</dbReference>
<organism evidence="5 6">
    <name type="scientific">Woeseia oceani</name>
    <dbReference type="NCBI Taxonomy" id="1548547"/>
    <lineage>
        <taxon>Bacteria</taxon>
        <taxon>Pseudomonadati</taxon>
        <taxon>Pseudomonadota</taxon>
        <taxon>Gammaproteobacteria</taxon>
        <taxon>Woeseiales</taxon>
        <taxon>Woeseiaceae</taxon>
        <taxon>Woeseia</taxon>
    </lineage>
</organism>
<evidence type="ECO:0000256" key="2">
    <source>
        <dbReference type="RuleBase" id="RU003634"/>
    </source>
</evidence>
<dbReference type="InterPro" id="IPR006131">
    <property type="entry name" value="Asp_carbamoyltransf_Asp/Orn-bd"/>
</dbReference>
<dbReference type="PANTHER" id="PTHR45753">
    <property type="entry name" value="ORNITHINE CARBAMOYLTRANSFERASE, MITOCHONDRIAL"/>
    <property type="match status" value="1"/>
</dbReference>
<dbReference type="GO" id="GO:0004585">
    <property type="term" value="F:ornithine carbamoyltransferase activity"/>
    <property type="evidence" value="ECO:0007669"/>
    <property type="project" value="TreeGrafter"/>
</dbReference>
<evidence type="ECO:0000259" key="3">
    <source>
        <dbReference type="Pfam" id="PF00185"/>
    </source>
</evidence>
<dbReference type="EMBL" id="CP016268">
    <property type="protein sequence ID" value="ANO50178.1"/>
    <property type="molecule type" value="Genomic_DNA"/>
</dbReference>
<dbReference type="InterPro" id="IPR006130">
    <property type="entry name" value="Asp/Orn_carbamoylTrfase"/>
</dbReference>
<dbReference type="RefSeq" id="WP_068612332.1">
    <property type="nucleotide sequence ID" value="NZ_CP016268.1"/>
</dbReference>
<dbReference type="OrthoDB" id="9802587at2"/>
<dbReference type="KEGG" id="woc:BA177_02135"/>
<comment type="similarity">
    <text evidence="2">Belongs to the aspartate/ornithine carbamoyltransferase superfamily.</text>
</comment>
<dbReference type="NCBIfam" id="NF003384">
    <property type="entry name" value="PRK04523.1"/>
    <property type="match status" value="1"/>
</dbReference>
<dbReference type="AlphaFoldDB" id="A0A193LCI4"/>
<dbReference type="Pfam" id="PF00185">
    <property type="entry name" value="OTCace"/>
    <property type="match status" value="1"/>
</dbReference>
<dbReference type="STRING" id="1548547.BA177_02135"/>
<sequence>MKAFNDLADFAREDIASLIELATRLDHSPEPEALRGKVLSLLFLSPSLRTLASFQAAMVRLGGGSFVISPDMSIHGLETRPGIVMDGTAAEHIREAVPVIASYGDAIGIRAFAERRSLEADLAETEFSALTKLANKPYINMESAMNHPCQSLADWKTMDDLGIPASGGKFVLSWAYHPKALPLAVPSATVHMAAMRGMDVTVLRPEGFELPDSIMDKARSAAAASGGSVTETDDRQAAMQDAHVIYAKSWSSTKHYGDRAGDEALRRGLDNWCVDEPWFEAARDDCRFMHCLPVRRGVVVSEAVLDGPRSVVIHEARNRMLAQMAVLHQMLGGSK</sequence>
<evidence type="ECO:0000313" key="5">
    <source>
        <dbReference type="EMBL" id="ANO50178.1"/>
    </source>
</evidence>
<evidence type="ECO:0000256" key="1">
    <source>
        <dbReference type="ARBA" id="ARBA00022679"/>
    </source>
</evidence>
<gene>
    <name evidence="5" type="ORF">BA177_02135</name>
</gene>
<evidence type="ECO:0000313" key="6">
    <source>
        <dbReference type="Proteomes" id="UP000092695"/>
    </source>
</evidence>
<evidence type="ECO:0000259" key="4">
    <source>
        <dbReference type="Pfam" id="PF02729"/>
    </source>
</evidence>
<dbReference type="GO" id="GO:0042450">
    <property type="term" value="P:L-arginine biosynthetic process via ornithine"/>
    <property type="evidence" value="ECO:0007669"/>
    <property type="project" value="TreeGrafter"/>
</dbReference>
<evidence type="ECO:0008006" key="7">
    <source>
        <dbReference type="Google" id="ProtNLM"/>
    </source>
</evidence>
<dbReference type="Pfam" id="PF02729">
    <property type="entry name" value="OTCace_N"/>
    <property type="match status" value="1"/>
</dbReference>
<dbReference type="Gene3D" id="3.40.50.1370">
    <property type="entry name" value="Aspartate/ornithine carbamoyltransferase"/>
    <property type="match status" value="2"/>
</dbReference>
<keyword evidence="6" id="KW-1185">Reference proteome</keyword>
<name>A0A193LCI4_9GAMM</name>
<feature type="domain" description="Aspartate/ornithine carbamoyltransferase Asp/Orn-binding" evidence="3">
    <location>
        <begin position="189"/>
        <end position="328"/>
    </location>
</feature>
<dbReference type="GO" id="GO:0019240">
    <property type="term" value="P:citrulline biosynthetic process"/>
    <property type="evidence" value="ECO:0007669"/>
    <property type="project" value="TreeGrafter"/>
</dbReference>
<keyword evidence="1 2" id="KW-0808">Transferase</keyword>
<dbReference type="InterPro" id="IPR006132">
    <property type="entry name" value="Asp/Orn_carbamoyltranf_P-bd"/>
</dbReference>
<dbReference type="InterPro" id="IPR036901">
    <property type="entry name" value="Asp/Orn_carbamoylTrfase_sf"/>
</dbReference>
<dbReference type="PRINTS" id="PR00101">
    <property type="entry name" value="ATCASE"/>
</dbReference>
<accession>A0A193LCI4</accession>
<reference evidence="5 6" key="1">
    <citation type="submission" date="2016-06" db="EMBL/GenBank/DDBJ databases">
        <title>Complete genome sequence of a deep-branching marine Gamma Proteobacterium Woeseia oceani type strain XK5.</title>
        <authorList>
            <person name="Mu D."/>
            <person name="Du Z."/>
        </authorList>
    </citation>
    <scope>NUCLEOTIDE SEQUENCE [LARGE SCALE GENOMIC DNA]</scope>
    <source>
        <strain evidence="5 6">XK5</strain>
    </source>
</reference>
<proteinExistence type="inferred from homology"/>
<dbReference type="GO" id="GO:0016597">
    <property type="term" value="F:amino acid binding"/>
    <property type="evidence" value="ECO:0007669"/>
    <property type="project" value="InterPro"/>
</dbReference>